<organism evidence="10 11">
    <name type="scientific">Fundidesulfovibrio magnetotacticus</name>
    <dbReference type="NCBI Taxonomy" id="2730080"/>
    <lineage>
        <taxon>Bacteria</taxon>
        <taxon>Pseudomonadati</taxon>
        <taxon>Thermodesulfobacteriota</taxon>
        <taxon>Desulfovibrionia</taxon>
        <taxon>Desulfovibrionales</taxon>
        <taxon>Desulfovibrionaceae</taxon>
        <taxon>Fundidesulfovibrio</taxon>
    </lineage>
</organism>
<dbReference type="AlphaFoldDB" id="A0A6V8LUA6"/>
<evidence type="ECO:0000313" key="11">
    <source>
        <dbReference type="Proteomes" id="UP000494245"/>
    </source>
</evidence>
<dbReference type="Gene3D" id="3.40.50.280">
    <property type="entry name" value="Cobalamin-binding domain"/>
    <property type="match status" value="1"/>
</dbReference>
<feature type="domain" description="B12-binding" evidence="8">
    <location>
        <begin position="1"/>
        <end position="130"/>
    </location>
</feature>
<dbReference type="PANTHER" id="PTHR43409:SF7">
    <property type="entry name" value="BLL1977 PROTEIN"/>
    <property type="match status" value="1"/>
</dbReference>
<feature type="domain" description="Radical SAM core" evidence="9">
    <location>
        <begin position="171"/>
        <end position="404"/>
    </location>
</feature>
<dbReference type="SUPFAM" id="SSF102114">
    <property type="entry name" value="Radical SAM enzymes"/>
    <property type="match status" value="1"/>
</dbReference>
<keyword evidence="7" id="KW-0411">Iron-sulfur</keyword>
<dbReference type="GO" id="GO:0051539">
    <property type="term" value="F:4 iron, 4 sulfur cluster binding"/>
    <property type="evidence" value="ECO:0007669"/>
    <property type="project" value="UniProtKB-KW"/>
</dbReference>
<keyword evidence="6" id="KW-0408">Iron</keyword>
<dbReference type="InterPro" id="IPR006638">
    <property type="entry name" value="Elp3/MiaA/NifB-like_rSAM"/>
</dbReference>
<dbReference type="GO" id="GO:0008168">
    <property type="term" value="F:methyltransferase activity"/>
    <property type="evidence" value="ECO:0007669"/>
    <property type="project" value="UniProtKB-KW"/>
</dbReference>
<evidence type="ECO:0000256" key="2">
    <source>
        <dbReference type="ARBA" id="ARBA00022603"/>
    </source>
</evidence>
<dbReference type="SFLD" id="SFLDS00029">
    <property type="entry name" value="Radical_SAM"/>
    <property type="match status" value="1"/>
</dbReference>
<evidence type="ECO:0000313" key="10">
    <source>
        <dbReference type="EMBL" id="GFK94171.1"/>
    </source>
</evidence>
<dbReference type="Pfam" id="PF04055">
    <property type="entry name" value="Radical_SAM"/>
    <property type="match status" value="1"/>
</dbReference>
<dbReference type="InterPro" id="IPR007197">
    <property type="entry name" value="rSAM"/>
</dbReference>
<dbReference type="SFLD" id="SFLDG01082">
    <property type="entry name" value="B12-binding_domain_containing"/>
    <property type="match status" value="1"/>
</dbReference>
<evidence type="ECO:0000256" key="6">
    <source>
        <dbReference type="ARBA" id="ARBA00023004"/>
    </source>
</evidence>
<evidence type="ECO:0000256" key="1">
    <source>
        <dbReference type="ARBA" id="ARBA00001966"/>
    </source>
</evidence>
<reference evidence="10 11" key="1">
    <citation type="submission" date="2020-04" db="EMBL/GenBank/DDBJ databases">
        <authorList>
            <consortium name="Desulfovibrio sp. FSS-1 genome sequencing consortium"/>
            <person name="Shimoshige H."/>
            <person name="Kobayashi H."/>
            <person name="Maekawa T."/>
        </authorList>
    </citation>
    <scope>NUCLEOTIDE SEQUENCE [LARGE SCALE GENOMIC DNA]</scope>
    <source>
        <strain evidence="10 11">SIID29052-01</strain>
    </source>
</reference>
<evidence type="ECO:0000259" key="9">
    <source>
        <dbReference type="PROSITE" id="PS51918"/>
    </source>
</evidence>
<dbReference type="RefSeq" id="WP_173083991.1">
    <property type="nucleotide sequence ID" value="NZ_BLTE01000008.1"/>
</dbReference>
<dbReference type="InterPro" id="IPR034466">
    <property type="entry name" value="Methyltransferase_Class_B"/>
</dbReference>
<dbReference type="GO" id="GO:0046872">
    <property type="term" value="F:metal ion binding"/>
    <property type="evidence" value="ECO:0007669"/>
    <property type="project" value="UniProtKB-KW"/>
</dbReference>
<evidence type="ECO:0000256" key="5">
    <source>
        <dbReference type="ARBA" id="ARBA00022723"/>
    </source>
</evidence>
<dbReference type="GO" id="GO:0031419">
    <property type="term" value="F:cobalamin binding"/>
    <property type="evidence" value="ECO:0007669"/>
    <property type="project" value="InterPro"/>
</dbReference>
<comment type="cofactor">
    <cofactor evidence="1">
        <name>[4Fe-4S] cluster</name>
        <dbReference type="ChEBI" id="CHEBI:49883"/>
    </cofactor>
</comment>
<accession>A0A6V8LUA6</accession>
<reference evidence="10 11" key="2">
    <citation type="submission" date="2020-05" db="EMBL/GenBank/DDBJ databases">
        <title>Draft genome sequence of Desulfovibrio sp. strainFSS-1.</title>
        <authorList>
            <person name="Shimoshige H."/>
            <person name="Kobayashi H."/>
            <person name="Maekawa T."/>
        </authorList>
    </citation>
    <scope>NUCLEOTIDE SEQUENCE [LARGE SCALE GENOMIC DNA]</scope>
    <source>
        <strain evidence="10 11">SIID29052-01</strain>
    </source>
</reference>
<dbReference type="InterPro" id="IPR051198">
    <property type="entry name" value="BchE-like"/>
</dbReference>
<protein>
    <submittedName>
        <fullName evidence="10">2-hydroxyethylphosphonate methyltransferase</fullName>
        <ecNumber evidence="10">2.1.1.308</ecNumber>
    </submittedName>
</protein>
<dbReference type="PROSITE" id="PS51332">
    <property type="entry name" value="B12_BINDING"/>
    <property type="match status" value="1"/>
</dbReference>
<evidence type="ECO:0000256" key="7">
    <source>
        <dbReference type="ARBA" id="ARBA00023014"/>
    </source>
</evidence>
<gene>
    <name evidence="10" type="primary">fom3_4</name>
    <name evidence="10" type="ORF">NNJEOMEG_02011</name>
</gene>
<dbReference type="CDD" id="cd02068">
    <property type="entry name" value="radical_SAM_B12_BD"/>
    <property type="match status" value="1"/>
</dbReference>
<dbReference type="InterPro" id="IPR023404">
    <property type="entry name" value="rSAM_horseshoe"/>
</dbReference>
<dbReference type="InterPro" id="IPR058240">
    <property type="entry name" value="rSAM_sf"/>
</dbReference>
<dbReference type="Proteomes" id="UP000494245">
    <property type="component" value="Unassembled WGS sequence"/>
</dbReference>
<evidence type="ECO:0000256" key="3">
    <source>
        <dbReference type="ARBA" id="ARBA00022679"/>
    </source>
</evidence>
<dbReference type="PROSITE" id="PS51918">
    <property type="entry name" value="RADICAL_SAM"/>
    <property type="match status" value="1"/>
</dbReference>
<name>A0A6V8LUA6_9BACT</name>
<dbReference type="SMART" id="SM00729">
    <property type="entry name" value="Elp3"/>
    <property type="match status" value="1"/>
</dbReference>
<dbReference type="SFLD" id="SFLDG01123">
    <property type="entry name" value="methyltransferase_(Class_B)"/>
    <property type="match status" value="1"/>
</dbReference>
<dbReference type="PANTHER" id="PTHR43409">
    <property type="entry name" value="ANAEROBIC MAGNESIUM-PROTOPORPHYRIN IX MONOMETHYL ESTER CYCLASE-RELATED"/>
    <property type="match status" value="1"/>
</dbReference>
<comment type="caution">
    <text evidence="10">The sequence shown here is derived from an EMBL/GenBank/DDBJ whole genome shotgun (WGS) entry which is preliminary data.</text>
</comment>
<evidence type="ECO:0000259" key="8">
    <source>
        <dbReference type="PROSITE" id="PS51332"/>
    </source>
</evidence>
<dbReference type="CDD" id="cd01335">
    <property type="entry name" value="Radical_SAM"/>
    <property type="match status" value="1"/>
</dbReference>
<keyword evidence="4" id="KW-0949">S-adenosyl-L-methionine</keyword>
<keyword evidence="11" id="KW-1185">Reference proteome</keyword>
<dbReference type="InterPro" id="IPR006158">
    <property type="entry name" value="Cobalamin-bd"/>
</dbReference>
<proteinExistence type="predicted"/>
<sequence length="474" mass="54594">MRIVFISEVDVHGSFKNLGVMCLSAMLKAHRHQVRLFHAEDPNLEREVLTFAPQILAYSVTTGTEAIYLELNRRLRGVLPAGVHSLFGGPHPTFFPELVHEPGVDMICRGEGEEALLELVERMEAGRDWRDVANFWFKDEAGVIQNPCRPLTADLDELPFPDRRIYKHIPNVIGNIEFVMASRGCPFDCSYCFNHQLRELYGKNLMRVRSVDNVIAELASIRYYNKNINFFFFIDDLFPVKTEWLREFKQKYLELINVPFGVNCRANLVKDENVRLLKEAGCHSITMAIESGNDATRNDILCRAMSREAIVQAAATVKRHGIFLLTQNILGNPVPDSYRDACDSLDLNVEVQADFAWSSLLNPYYGTKIWQYCLDKGYVDESVKFPPSYYADTPLRLADKERIRNLQALFALMVGFPFLARHRDVLTRLPLLRLYLLLGRAWKGYKYMERHAMKGLGPWRILGLACKYMLRRGW</sequence>
<dbReference type="EC" id="2.1.1.308" evidence="10"/>
<dbReference type="Gene3D" id="3.80.30.20">
    <property type="entry name" value="tm_1862 like domain"/>
    <property type="match status" value="1"/>
</dbReference>
<dbReference type="Pfam" id="PF02310">
    <property type="entry name" value="B12-binding"/>
    <property type="match status" value="1"/>
</dbReference>
<evidence type="ECO:0000256" key="4">
    <source>
        <dbReference type="ARBA" id="ARBA00022691"/>
    </source>
</evidence>
<dbReference type="EMBL" id="BLTE01000008">
    <property type="protein sequence ID" value="GFK94171.1"/>
    <property type="molecule type" value="Genomic_DNA"/>
</dbReference>
<keyword evidence="2 10" id="KW-0489">Methyltransferase</keyword>
<dbReference type="GO" id="GO:0032259">
    <property type="term" value="P:methylation"/>
    <property type="evidence" value="ECO:0007669"/>
    <property type="project" value="UniProtKB-KW"/>
</dbReference>
<keyword evidence="3 10" id="KW-0808">Transferase</keyword>
<keyword evidence="5" id="KW-0479">Metal-binding</keyword>